<feature type="region of interest" description="Disordered" evidence="1">
    <location>
        <begin position="1"/>
        <end position="37"/>
    </location>
</feature>
<evidence type="ECO:0000256" key="1">
    <source>
        <dbReference type="SAM" id="MobiDB-lite"/>
    </source>
</evidence>
<name>A0A409Y372_9AGAR</name>
<keyword evidence="2" id="KW-1133">Transmembrane helix</keyword>
<feature type="transmembrane region" description="Helical" evidence="2">
    <location>
        <begin position="45"/>
        <end position="63"/>
    </location>
</feature>
<dbReference type="InParanoid" id="A0A409Y372"/>
<reference evidence="3 4" key="1">
    <citation type="journal article" date="2018" name="Evol. Lett.">
        <title>Horizontal gene cluster transfer increased hallucinogenic mushroom diversity.</title>
        <authorList>
            <person name="Reynolds H.T."/>
            <person name="Vijayakumar V."/>
            <person name="Gluck-Thaler E."/>
            <person name="Korotkin H.B."/>
            <person name="Matheny P.B."/>
            <person name="Slot J.C."/>
        </authorList>
    </citation>
    <scope>NUCLEOTIDE SEQUENCE [LARGE SCALE GENOMIC DNA]</scope>
    <source>
        <strain evidence="3 4">SRW20</strain>
    </source>
</reference>
<dbReference type="EMBL" id="NHYE01001247">
    <property type="protein sequence ID" value="PPQ97465.1"/>
    <property type="molecule type" value="Genomic_DNA"/>
</dbReference>
<proteinExistence type="predicted"/>
<gene>
    <name evidence="3" type="ORF">CVT26_002813</name>
</gene>
<keyword evidence="2" id="KW-0812">Transmembrane</keyword>
<evidence type="ECO:0000313" key="3">
    <source>
        <dbReference type="EMBL" id="PPQ97465.1"/>
    </source>
</evidence>
<feature type="region of interest" description="Disordered" evidence="1">
    <location>
        <begin position="276"/>
        <end position="304"/>
    </location>
</feature>
<sequence length="807" mass="91648">MIIDQKPQTGFLPPINADKSSETTSQTPLDPGPPPRRKSTLSCKCISWTLFVVISLFALYWGLKLAFMTYHQVREPWSSLYQDPKKPYRPQDVVRPLVDKDQTFDIVATVWLRTERPPKVVEMIARDEEEEEDKAEVGGTNVLGSLASLLANRNDTRLSKDDGAGLSEKAIWTGTVFRKLRLNDKHVKSSVSFRVPTEIFKKKDLHSYDLRGSFVLIPTAPSPLDHISNYSSWIPETINYPPSRSWPEGYERTLAEEAIDAYGTFIPLLSFHNTKSRCRPPDASTPVENVEEAEDDDSEEEPDDPLFEFNGFTGMKQKGRYDTHGHPPLQSHPYIVTRSFLRVVDMTKIMNRRLYEKSQKQIKAFACGSGLNVLVTDIGNDWRMCTRTYRQHGNQEVKIKTTKKNEKSGKDMSEYFYAPYLSPLENSFGPLDLVPVPVNREDCSKDESNDPVPDEEYVDITWNIAFSGRTPDKILLADTLSGSAPEYNMTDTETNRLITHSNVEISQALSGHHFRDDYHPRRATSLMLTGQAFFFPSLSTQLSDLIDLVFYRLALNVVAKPLELHYWYSRSSTVGISVIGTILAAGGTLLDFVFESISGASQEEFSFYNFFWILFRDLIWQTFSLMMLKAVLRAEFYRSKYWIPFIRFAPASHAERASQRTESYPSNRSKLLIFAAFAALYSFCEYRDLYIVRPRGIPPPRNNVTKSLIVAQVLVVLPAMTLGRLLQIIMNLRSRKFAGTYKSSAWLNIVGLLLVTAGQSPRIVGEAKDSPAVTIFMFSELLFGGMMAYQALQYPAVSQVDEEEDTK</sequence>
<evidence type="ECO:0000313" key="4">
    <source>
        <dbReference type="Proteomes" id="UP000284706"/>
    </source>
</evidence>
<accession>A0A409Y372</accession>
<dbReference type="Proteomes" id="UP000284706">
    <property type="component" value="Unassembled WGS sequence"/>
</dbReference>
<comment type="caution">
    <text evidence="3">The sequence shown here is derived from an EMBL/GenBank/DDBJ whole genome shotgun (WGS) entry which is preliminary data.</text>
</comment>
<keyword evidence="2" id="KW-0472">Membrane</keyword>
<protein>
    <submittedName>
        <fullName evidence="3">Uncharacterized protein</fullName>
    </submittedName>
</protein>
<keyword evidence="4" id="KW-1185">Reference proteome</keyword>
<dbReference type="OrthoDB" id="2548253at2759"/>
<feature type="compositionally biased region" description="Acidic residues" evidence="1">
    <location>
        <begin position="289"/>
        <end position="304"/>
    </location>
</feature>
<evidence type="ECO:0000256" key="2">
    <source>
        <dbReference type="SAM" id="Phobius"/>
    </source>
</evidence>
<organism evidence="3 4">
    <name type="scientific">Gymnopilus dilepis</name>
    <dbReference type="NCBI Taxonomy" id="231916"/>
    <lineage>
        <taxon>Eukaryota</taxon>
        <taxon>Fungi</taxon>
        <taxon>Dikarya</taxon>
        <taxon>Basidiomycota</taxon>
        <taxon>Agaricomycotina</taxon>
        <taxon>Agaricomycetes</taxon>
        <taxon>Agaricomycetidae</taxon>
        <taxon>Agaricales</taxon>
        <taxon>Agaricineae</taxon>
        <taxon>Hymenogastraceae</taxon>
        <taxon>Gymnopilus</taxon>
    </lineage>
</organism>
<dbReference type="AlphaFoldDB" id="A0A409Y372"/>